<dbReference type="GO" id="GO:0008289">
    <property type="term" value="F:lipid binding"/>
    <property type="evidence" value="ECO:0007669"/>
    <property type="project" value="InterPro"/>
</dbReference>
<dbReference type="InterPro" id="IPR001124">
    <property type="entry name" value="Lipid-bd_serum_glycop_C"/>
</dbReference>
<dbReference type="AlphaFoldDB" id="A0A078B2M4"/>
<dbReference type="SUPFAM" id="SSF55394">
    <property type="entry name" value="Bactericidal permeability-increasing protein, BPI"/>
    <property type="match status" value="2"/>
</dbReference>
<feature type="signal peptide" evidence="1">
    <location>
        <begin position="1"/>
        <end position="24"/>
    </location>
</feature>
<dbReference type="Gene3D" id="3.15.20.10">
    <property type="entry name" value="Bactericidal permeability-increasing protein, domain 2"/>
    <property type="match status" value="1"/>
</dbReference>
<evidence type="ECO:0000259" key="2">
    <source>
        <dbReference type="Pfam" id="PF02886"/>
    </source>
</evidence>
<evidence type="ECO:0000256" key="1">
    <source>
        <dbReference type="SAM" id="SignalP"/>
    </source>
</evidence>
<keyword evidence="1" id="KW-0732">Signal</keyword>
<name>A0A078B2M4_STYLE</name>
<reference evidence="3 4" key="1">
    <citation type="submission" date="2014-06" db="EMBL/GenBank/DDBJ databases">
        <authorList>
            <person name="Swart Estienne"/>
        </authorList>
    </citation>
    <scope>NUCLEOTIDE SEQUENCE [LARGE SCALE GENOMIC DNA]</scope>
    <source>
        <strain evidence="3 4">130c</strain>
    </source>
</reference>
<dbReference type="InterPro" id="IPR032942">
    <property type="entry name" value="BPI/LBP/Plunc"/>
</dbReference>
<organism evidence="3 4">
    <name type="scientific">Stylonychia lemnae</name>
    <name type="common">Ciliate</name>
    <dbReference type="NCBI Taxonomy" id="5949"/>
    <lineage>
        <taxon>Eukaryota</taxon>
        <taxon>Sar</taxon>
        <taxon>Alveolata</taxon>
        <taxon>Ciliophora</taxon>
        <taxon>Intramacronucleata</taxon>
        <taxon>Spirotrichea</taxon>
        <taxon>Stichotrichia</taxon>
        <taxon>Sporadotrichida</taxon>
        <taxon>Oxytrichidae</taxon>
        <taxon>Stylonychinae</taxon>
        <taxon>Stylonychia</taxon>
    </lineage>
</organism>
<dbReference type="Pfam" id="PF02886">
    <property type="entry name" value="LBP_BPI_CETP_C"/>
    <property type="match status" value="1"/>
</dbReference>
<sequence length="521" mass="59448">MRNYNKLFTLACLLATTLFSATQANLHPGITGSIDLSLFEDAKDAYLANIIDSLNGLSQFDYDLPRKQGFIKNNTIHITETPSDVKLSTSDNNVFNIEIRDLTVNFVSQFFRYNLWFIPVKGFAKIKMSKVNLLLSVQLTTKTEKSRTLLQFNVVKADLQLDYKRLDFDLGGGFLADFIDIFIPLFRKTISGDIERSVEAQLKSDLPQRLNQDLITDNGFLEPWKFPAFQNMTIDYSVEVNPSINGTYLGAGFNGTVFNKGMLHYKPVSDPIMMPFHNYKVKSRVQFFISEYFLETAAHSALQDMAVGFFISHKIVPESLPFDLTTTGLERYFNGMEATFGKDVPVDLNFTLADVRDFEIVRSKEKIIASVDFAIDFIVAFEDGRAPISAGKIEFNSTVVDFSVDVKGKRVTMEINDIDIEKIFIESDYLGNLDVSILKVFLNFALNEAIPFFNFLFGDYYVDLPEVIFGFFGIKDISFTYYDHYLECGISPKFLPLTSQKKLFDSFQKFNYLFEEKAFLQ</sequence>
<dbReference type="Gene3D" id="3.15.10.10">
    <property type="entry name" value="Bactericidal permeability-increasing protein, domain 1"/>
    <property type="match status" value="1"/>
</dbReference>
<dbReference type="PANTHER" id="PTHR10504">
    <property type="entry name" value="BACTERICIDAL PERMEABILITY-INCREASING BPI PROTEIN-RELATED"/>
    <property type="match status" value="1"/>
</dbReference>
<dbReference type="Proteomes" id="UP000039865">
    <property type="component" value="Unassembled WGS sequence"/>
</dbReference>
<dbReference type="InterPro" id="IPR017943">
    <property type="entry name" value="Bactericidal_perm-incr_a/b_dom"/>
</dbReference>
<accession>A0A078B2M4</accession>
<dbReference type="EMBL" id="CCKQ01016902">
    <property type="protein sequence ID" value="CDW88790.1"/>
    <property type="molecule type" value="Genomic_DNA"/>
</dbReference>
<keyword evidence="4" id="KW-1185">Reference proteome</keyword>
<dbReference type="PANTHER" id="PTHR10504:SF131">
    <property type="entry name" value="BPI2 DOMAIN-CONTAINING PROTEIN"/>
    <property type="match status" value="1"/>
</dbReference>
<evidence type="ECO:0000313" key="3">
    <source>
        <dbReference type="EMBL" id="CDW88790.1"/>
    </source>
</evidence>
<proteinExistence type="predicted"/>
<protein>
    <submittedName>
        <fullName evidence="3">Lbp bpi cetp family protein</fullName>
    </submittedName>
</protein>
<dbReference type="InParanoid" id="A0A078B2M4"/>
<feature type="chain" id="PRO_5001729772" evidence="1">
    <location>
        <begin position="25"/>
        <end position="521"/>
    </location>
</feature>
<gene>
    <name evidence="3" type="primary">Contig13459.g14357</name>
    <name evidence="3" type="ORF">STYLEM_17915</name>
</gene>
<feature type="domain" description="Lipid-binding serum glycoprotein C-terminal" evidence="2">
    <location>
        <begin position="273"/>
        <end position="458"/>
    </location>
</feature>
<evidence type="ECO:0000313" key="4">
    <source>
        <dbReference type="Proteomes" id="UP000039865"/>
    </source>
</evidence>